<sequence>MKKQTQKSEDPFSVFDGKNSYGWTICLEQYWNARGTEVHRGGERIERESSEVVSVMEGMQSFCRSGNIYDDWRTSEGSELKVVLVQRPPPEPPNLNSYMVVEAECEPSALELEIREQRRHHHPMAAAGSTEKGRHTMVGSSGCGEGKVMATPGSGPKAQAIRCAMLLKCEE</sequence>
<proteinExistence type="predicted"/>
<accession>A0ABU6TLD3</accession>
<gene>
    <name evidence="2" type="ORF">PIB30_055694</name>
</gene>
<feature type="region of interest" description="Disordered" evidence="1">
    <location>
        <begin position="121"/>
        <end position="140"/>
    </location>
</feature>
<evidence type="ECO:0000256" key="1">
    <source>
        <dbReference type="SAM" id="MobiDB-lite"/>
    </source>
</evidence>
<reference evidence="2 3" key="1">
    <citation type="journal article" date="2023" name="Plants (Basel)">
        <title>Bridging the Gap: Combining Genomics and Transcriptomics Approaches to Understand Stylosanthes scabra, an Orphan Legume from the Brazilian Caatinga.</title>
        <authorList>
            <person name="Ferreira-Neto J.R.C."/>
            <person name="da Silva M.D."/>
            <person name="Binneck E."/>
            <person name="de Melo N.F."/>
            <person name="da Silva R.H."/>
            <person name="de Melo A.L.T.M."/>
            <person name="Pandolfi V."/>
            <person name="Bustamante F.O."/>
            <person name="Brasileiro-Vidal A.C."/>
            <person name="Benko-Iseppon A.M."/>
        </authorList>
    </citation>
    <scope>NUCLEOTIDE SEQUENCE [LARGE SCALE GENOMIC DNA]</scope>
    <source>
        <tissue evidence="2">Leaves</tissue>
    </source>
</reference>
<keyword evidence="3" id="KW-1185">Reference proteome</keyword>
<dbReference type="Proteomes" id="UP001341840">
    <property type="component" value="Unassembled WGS sequence"/>
</dbReference>
<comment type="caution">
    <text evidence="2">The sequence shown here is derived from an EMBL/GenBank/DDBJ whole genome shotgun (WGS) entry which is preliminary data.</text>
</comment>
<evidence type="ECO:0000313" key="3">
    <source>
        <dbReference type="Proteomes" id="UP001341840"/>
    </source>
</evidence>
<evidence type="ECO:0000313" key="2">
    <source>
        <dbReference type="EMBL" id="MED6148738.1"/>
    </source>
</evidence>
<organism evidence="2 3">
    <name type="scientific">Stylosanthes scabra</name>
    <dbReference type="NCBI Taxonomy" id="79078"/>
    <lineage>
        <taxon>Eukaryota</taxon>
        <taxon>Viridiplantae</taxon>
        <taxon>Streptophyta</taxon>
        <taxon>Embryophyta</taxon>
        <taxon>Tracheophyta</taxon>
        <taxon>Spermatophyta</taxon>
        <taxon>Magnoliopsida</taxon>
        <taxon>eudicotyledons</taxon>
        <taxon>Gunneridae</taxon>
        <taxon>Pentapetalae</taxon>
        <taxon>rosids</taxon>
        <taxon>fabids</taxon>
        <taxon>Fabales</taxon>
        <taxon>Fabaceae</taxon>
        <taxon>Papilionoideae</taxon>
        <taxon>50 kb inversion clade</taxon>
        <taxon>dalbergioids sensu lato</taxon>
        <taxon>Dalbergieae</taxon>
        <taxon>Pterocarpus clade</taxon>
        <taxon>Stylosanthes</taxon>
    </lineage>
</organism>
<protein>
    <submittedName>
        <fullName evidence="2">Uncharacterized protein</fullName>
    </submittedName>
</protein>
<name>A0ABU6TLD3_9FABA</name>
<dbReference type="EMBL" id="JASCZI010091058">
    <property type="protein sequence ID" value="MED6148738.1"/>
    <property type="molecule type" value="Genomic_DNA"/>
</dbReference>